<name>A0A3M7S4N5_BRAPC</name>
<evidence type="ECO:0000313" key="1">
    <source>
        <dbReference type="EMBL" id="RNA30773.1"/>
    </source>
</evidence>
<reference evidence="1 2" key="1">
    <citation type="journal article" date="2018" name="Sci. Rep.">
        <title>Genomic signatures of local adaptation to the degree of environmental predictability in rotifers.</title>
        <authorList>
            <person name="Franch-Gras L."/>
            <person name="Hahn C."/>
            <person name="Garcia-Roger E.M."/>
            <person name="Carmona M.J."/>
            <person name="Serra M."/>
            <person name="Gomez A."/>
        </authorList>
    </citation>
    <scope>NUCLEOTIDE SEQUENCE [LARGE SCALE GENOMIC DNA]</scope>
    <source>
        <strain evidence="1">HYR1</strain>
    </source>
</reference>
<sequence>MTCASFKLLCNTSPPSERIFSSTVRMNRTGHLQTNDPKDRAYLTVVTGLVFTGTSSYTTYKPVIT</sequence>
<comment type="caution">
    <text evidence="1">The sequence shown here is derived from an EMBL/GenBank/DDBJ whole genome shotgun (WGS) entry which is preliminary data.</text>
</comment>
<dbReference type="EMBL" id="REGN01002046">
    <property type="protein sequence ID" value="RNA30773.1"/>
    <property type="molecule type" value="Genomic_DNA"/>
</dbReference>
<organism evidence="1 2">
    <name type="scientific">Brachionus plicatilis</name>
    <name type="common">Marine rotifer</name>
    <name type="synonym">Brachionus muelleri</name>
    <dbReference type="NCBI Taxonomy" id="10195"/>
    <lineage>
        <taxon>Eukaryota</taxon>
        <taxon>Metazoa</taxon>
        <taxon>Spiralia</taxon>
        <taxon>Gnathifera</taxon>
        <taxon>Rotifera</taxon>
        <taxon>Eurotatoria</taxon>
        <taxon>Monogononta</taxon>
        <taxon>Pseudotrocha</taxon>
        <taxon>Ploima</taxon>
        <taxon>Brachionidae</taxon>
        <taxon>Brachionus</taxon>
    </lineage>
</organism>
<protein>
    <submittedName>
        <fullName evidence="1">Uncharacterized protein</fullName>
    </submittedName>
</protein>
<gene>
    <name evidence="1" type="ORF">BpHYR1_048691</name>
</gene>
<dbReference type="Proteomes" id="UP000276133">
    <property type="component" value="Unassembled WGS sequence"/>
</dbReference>
<keyword evidence="2" id="KW-1185">Reference proteome</keyword>
<accession>A0A3M7S4N5</accession>
<evidence type="ECO:0000313" key="2">
    <source>
        <dbReference type="Proteomes" id="UP000276133"/>
    </source>
</evidence>
<dbReference type="AlphaFoldDB" id="A0A3M7S4N5"/>
<proteinExistence type="predicted"/>